<evidence type="ECO:0000256" key="8">
    <source>
        <dbReference type="ARBA" id="ARBA00022741"/>
    </source>
</evidence>
<evidence type="ECO:0000256" key="5">
    <source>
        <dbReference type="ARBA" id="ARBA00022605"/>
    </source>
</evidence>
<dbReference type="NCBIfam" id="TIGR00191">
    <property type="entry name" value="thrB"/>
    <property type="match status" value="1"/>
</dbReference>
<accession>A0AB94ICH1</accession>
<comment type="pathway">
    <text evidence="1 12">Amino-acid biosynthesis; L-threonine biosynthesis; L-threonine from L-aspartate: step 4/5.</text>
</comment>
<dbReference type="Pfam" id="PF00288">
    <property type="entry name" value="GHMP_kinases_N"/>
    <property type="match status" value="1"/>
</dbReference>
<proteinExistence type="inferred from homology"/>
<evidence type="ECO:0000256" key="3">
    <source>
        <dbReference type="ARBA" id="ARBA00012078"/>
    </source>
</evidence>
<dbReference type="Pfam" id="PF08544">
    <property type="entry name" value="GHMP_kinases_C"/>
    <property type="match status" value="1"/>
</dbReference>
<dbReference type="InterPro" id="IPR000870">
    <property type="entry name" value="Homoserine_kinase"/>
</dbReference>
<dbReference type="RefSeq" id="WP_036562774.1">
    <property type="nucleotide sequence ID" value="NZ_AWGA01000055.1"/>
</dbReference>
<dbReference type="PROSITE" id="PS00627">
    <property type="entry name" value="GHMP_KINASES_ATP"/>
    <property type="match status" value="1"/>
</dbReference>
<dbReference type="InterPro" id="IPR036554">
    <property type="entry name" value="GHMP_kinase_C_sf"/>
</dbReference>
<dbReference type="PIRSF" id="PIRSF000676">
    <property type="entry name" value="Homoser_kin"/>
    <property type="match status" value="1"/>
</dbReference>
<dbReference type="InterPro" id="IPR014721">
    <property type="entry name" value="Ribsml_uS5_D2-typ_fold_subgr"/>
</dbReference>
<dbReference type="SUPFAM" id="SSF54211">
    <property type="entry name" value="Ribosomal protein S5 domain 2-like"/>
    <property type="match status" value="1"/>
</dbReference>
<comment type="similarity">
    <text evidence="2 12">Belongs to the GHMP kinase family. Homoserine kinase subfamily.</text>
</comment>
<dbReference type="InterPro" id="IPR020568">
    <property type="entry name" value="Ribosomal_Su5_D2-typ_SF"/>
</dbReference>
<evidence type="ECO:0000256" key="6">
    <source>
        <dbReference type="ARBA" id="ARBA00022679"/>
    </source>
</evidence>
<protein>
    <recommendedName>
        <fullName evidence="4 12">Homoserine kinase</fullName>
        <shortName evidence="12">HK</shortName>
        <shortName evidence="12">HSK</shortName>
        <ecNumber evidence="3 12">2.7.1.39</ecNumber>
    </recommendedName>
</protein>
<dbReference type="PRINTS" id="PR00958">
    <property type="entry name" value="HOMSERKINASE"/>
</dbReference>
<sequence length="315" mass="34320">MTKEQITIYAPASMANICVGFDILGAAISPIDGQLLGDYITVASAKQFNLTNKGLFATKLPKDPKLNIVYQCWEYFCQTLGQSLPVAITLEKNMPIGSGLGSSACSVVGTLMALNEFFANPFDSTQLLRMMGELEGRISGSVHYDNVAPCYLGGMQLILNEMDIISQTIPHFANWYWVLAYPGINVSTAEARAILPAHYQKQVCVDHSRHVGGFIHACYRQQPQLAAAFMQDLIAEPYRQQLLPGFTSAKQTLLKLGALACGISGSGPTLFAIAEDVTLAKQCASWLATHYIQNNAGFVHIAKIDIQGARRIEPK</sequence>
<dbReference type="InterPro" id="IPR006204">
    <property type="entry name" value="GHMP_kinase_N_dom"/>
</dbReference>
<keyword evidence="5 12" id="KW-0028">Amino-acid biosynthesis</keyword>
<gene>
    <name evidence="12 15" type="primary">thrB</name>
    <name evidence="15" type="ORF">O970_05480</name>
</gene>
<comment type="function">
    <text evidence="12">Catalyzes the ATP-dependent phosphorylation of L-homoserine to L-homoserine phosphate.</text>
</comment>
<keyword evidence="8 12" id="KW-0547">Nucleotide-binding</keyword>
<keyword evidence="16" id="KW-1185">Reference proteome</keyword>
<keyword evidence="10 12" id="KW-0067">ATP-binding</keyword>
<keyword evidence="7 12" id="KW-0791">Threonine biosynthesis</keyword>
<dbReference type="HAMAP" id="MF_00384">
    <property type="entry name" value="Homoser_kinase"/>
    <property type="match status" value="1"/>
</dbReference>
<dbReference type="AlphaFoldDB" id="A0AB94ICH1"/>
<evidence type="ECO:0000259" key="14">
    <source>
        <dbReference type="Pfam" id="PF08544"/>
    </source>
</evidence>
<evidence type="ECO:0000259" key="13">
    <source>
        <dbReference type="Pfam" id="PF00288"/>
    </source>
</evidence>
<evidence type="ECO:0000256" key="10">
    <source>
        <dbReference type="ARBA" id="ARBA00022840"/>
    </source>
</evidence>
<evidence type="ECO:0000256" key="12">
    <source>
        <dbReference type="HAMAP-Rule" id="MF_00384"/>
    </source>
</evidence>
<evidence type="ECO:0000256" key="2">
    <source>
        <dbReference type="ARBA" id="ARBA00007370"/>
    </source>
</evidence>
<evidence type="ECO:0000256" key="9">
    <source>
        <dbReference type="ARBA" id="ARBA00022777"/>
    </source>
</evidence>
<evidence type="ECO:0000256" key="7">
    <source>
        <dbReference type="ARBA" id="ARBA00022697"/>
    </source>
</evidence>
<dbReference type="PANTHER" id="PTHR20861">
    <property type="entry name" value="HOMOSERINE/4-DIPHOSPHOCYTIDYL-2-C-METHYL-D-ERYTHRITOL KINASE"/>
    <property type="match status" value="1"/>
</dbReference>
<organism evidence="15 16">
    <name type="scientific">Candidatus Schmidhempelia bombi str. Bimp</name>
    <dbReference type="NCBI Taxonomy" id="1387197"/>
    <lineage>
        <taxon>Bacteria</taxon>
        <taxon>Pseudomonadati</taxon>
        <taxon>Pseudomonadota</taxon>
        <taxon>Gammaproteobacteria</taxon>
        <taxon>Orbales</taxon>
        <taxon>Orbaceae</taxon>
        <taxon>Candidatus Schmidhempelia</taxon>
    </lineage>
</organism>
<name>A0AB94ICH1_9GAMM</name>
<evidence type="ECO:0000256" key="1">
    <source>
        <dbReference type="ARBA" id="ARBA00005015"/>
    </source>
</evidence>
<comment type="catalytic activity">
    <reaction evidence="11 12">
        <text>L-homoserine + ATP = O-phospho-L-homoserine + ADP + H(+)</text>
        <dbReference type="Rhea" id="RHEA:13985"/>
        <dbReference type="ChEBI" id="CHEBI:15378"/>
        <dbReference type="ChEBI" id="CHEBI:30616"/>
        <dbReference type="ChEBI" id="CHEBI:57476"/>
        <dbReference type="ChEBI" id="CHEBI:57590"/>
        <dbReference type="ChEBI" id="CHEBI:456216"/>
        <dbReference type="EC" id="2.7.1.39"/>
    </reaction>
</comment>
<comment type="caution">
    <text evidence="15">The sequence shown here is derived from an EMBL/GenBank/DDBJ whole genome shotgun (WGS) entry which is preliminary data.</text>
</comment>
<dbReference type="InterPro" id="IPR013750">
    <property type="entry name" value="GHMP_kinase_C_dom"/>
</dbReference>
<feature type="domain" description="GHMP kinase N-terminal" evidence="13">
    <location>
        <begin position="67"/>
        <end position="154"/>
    </location>
</feature>
<dbReference type="Gene3D" id="3.30.230.10">
    <property type="match status" value="1"/>
</dbReference>
<evidence type="ECO:0000313" key="15">
    <source>
        <dbReference type="EMBL" id="TEA27114.1"/>
    </source>
</evidence>
<dbReference type="EMBL" id="AWGA01000055">
    <property type="protein sequence ID" value="TEA27114.1"/>
    <property type="molecule type" value="Genomic_DNA"/>
</dbReference>
<keyword evidence="12" id="KW-0963">Cytoplasm</keyword>
<dbReference type="GO" id="GO:0005737">
    <property type="term" value="C:cytoplasm"/>
    <property type="evidence" value="ECO:0007669"/>
    <property type="project" value="UniProtKB-SubCell"/>
</dbReference>
<dbReference type="EC" id="2.7.1.39" evidence="3 12"/>
<dbReference type="GO" id="GO:0004413">
    <property type="term" value="F:homoserine kinase activity"/>
    <property type="evidence" value="ECO:0007669"/>
    <property type="project" value="UniProtKB-UniRule"/>
</dbReference>
<dbReference type="Proteomes" id="UP000506160">
    <property type="component" value="Unassembled WGS sequence"/>
</dbReference>
<dbReference type="PANTHER" id="PTHR20861:SF1">
    <property type="entry name" value="HOMOSERINE KINASE"/>
    <property type="match status" value="1"/>
</dbReference>
<dbReference type="NCBIfam" id="NF002288">
    <property type="entry name" value="PRK01212.1-4"/>
    <property type="match status" value="1"/>
</dbReference>
<dbReference type="InterPro" id="IPR006203">
    <property type="entry name" value="GHMP_knse_ATP-bd_CS"/>
</dbReference>
<evidence type="ECO:0000256" key="11">
    <source>
        <dbReference type="ARBA" id="ARBA00049375"/>
    </source>
</evidence>
<keyword evidence="6 12" id="KW-0808">Transferase</keyword>
<reference evidence="15 16" key="1">
    <citation type="journal article" date="2014" name="Appl. Environ. Microbiol.">
        <title>Genomic features of a bumble bee symbiont reflect its host environment.</title>
        <authorList>
            <person name="Martinson V.G."/>
            <person name="Magoc T."/>
            <person name="Koch H."/>
            <person name="Salzberg S.L."/>
            <person name="Moran N.A."/>
        </authorList>
    </citation>
    <scope>NUCLEOTIDE SEQUENCE [LARGE SCALE GENOMIC DNA]</scope>
    <source>
        <strain evidence="15 16">Bimp</strain>
    </source>
</reference>
<dbReference type="SUPFAM" id="SSF55060">
    <property type="entry name" value="GHMP Kinase, C-terminal domain"/>
    <property type="match status" value="1"/>
</dbReference>
<dbReference type="GO" id="GO:0009088">
    <property type="term" value="P:threonine biosynthetic process"/>
    <property type="evidence" value="ECO:0007669"/>
    <property type="project" value="UniProtKB-UniRule"/>
</dbReference>
<feature type="domain" description="GHMP kinase C-terminal" evidence="14">
    <location>
        <begin position="215"/>
        <end position="285"/>
    </location>
</feature>
<evidence type="ECO:0000256" key="4">
    <source>
        <dbReference type="ARBA" id="ARBA00017858"/>
    </source>
</evidence>
<dbReference type="Gene3D" id="3.30.70.890">
    <property type="entry name" value="GHMP kinase, C-terminal domain"/>
    <property type="match status" value="1"/>
</dbReference>
<comment type="subcellular location">
    <subcellularLocation>
        <location evidence="12">Cytoplasm</location>
    </subcellularLocation>
</comment>
<keyword evidence="9 12" id="KW-0418">Kinase</keyword>
<feature type="binding site" evidence="12">
    <location>
        <begin position="95"/>
        <end position="105"/>
    </location>
    <ligand>
        <name>ATP</name>
        <dbReference type="ChEBI" id="CHEBI:30616"/>
    </ligand>
</feature>
<dbReference type="GO" id="GO:0005524">
    <property type="term" value="F:ATP binding"/>
    <property type="evidence" value="ECO:0007669"/>
    <property type="project" value="UniProtKB-UniRule"/>
</dbReference>
<evidence type="ECO:0000313" key="16">
    <source>
        <dbReference type="Proteomes" id="UP000506160"/>
    </source>
</evidence>